<organism evidence="2 3">
    <name type="scientific">Cymbomonas tetramitiformis</name>
    <dbReference type="NCBI Taxonomy" id="36881"/>
    <lineage>
        <taxon>Eukaryota</taxon>
        <taxon>Viridiplantae</taxon>
        <taxon>Chlorophyta</taxon>
        <taxon>Pyramimonadophyceae</taxon>
        <taxon>Pyramimonadales</taxon>
        <taxon>Pyramimonadaceae</taxon>
        <taxon>Cymbomonas</taxon>
    </lineage>
</organism>
<comment type="caution">
    <text evidence="2">The sequence shown here is derived from an EMBL/GenBank/DDBJ whole genome shotgun (WGS) entry which is preliminary data.</text>
</comment>
<accession>A0AAE0G1F8</accession>
<evidence type="ECO:0000256" key="1">
    <source>
        <dbReference type="SAM" id="MobiDB-lite"/>
    </source>
</evidence>
<evidence type="ECO:0000313" key="3">
    <source>
        <dbReference type="Proteomes" id="UP001190700"/>
    </source>
</evidence>
<feature type="compositionally biased region" description="Basic and acidic residues" evidence="1">
    <location>
        <begin position="68"/>
        <end position="79"/>
    </location>
</feature>
<feature type="compositionally biased region" description="Polar residues" evidence="1">
    <location>
        <begin position="110"/>
        <end position="127"/>
    </location>
</feature>
<protein>
    <submittedName>
        <fullName evidence="2">Uncharacterized protein</fullName>
    </submittedName>
</protein>
<proteinExistence type="predicted"/>
<name>A0AAE0G1F8_9CHLO</name>
<feature type="compositionally biased region" description="Low complexity" evidence="1">
    <location>
        <begin position="84"/>
        <end position="95"/>
    </location>
</feature>
<keyword evidence="3" id="KW-1185">Reference proteome</keyword>
<sequence>MFRISASRRRLTIPATGVAGLVQLLQHWQQEERRQQEEAALKERCTELLDAERKVSTSQVETIKASKRAADRLVQEPKKKPGPKSKSSTRPSSGPDVMEAGKKRKKSSEDTTTNARSSPPYSPNQAPARTGGLRERLLPGPFS</sequence>
<dbReference type="EMBL" id="LGRX02010708">
    <property type="protein sequence ID" value="KAK3269861.1"/>
    <property type="molecule type" value="Genomic_DNA"/>
</dbReference>
<reference evidence="2 3" key="1">
    <citation type="journal article" date="2015" name="Genome Biol. Evol.">
        <title>Comparative Genomics of a Bacterivorous Green Alga Reveals Evolutionary Causalities and Consequences of Phago-Mixotrophic Mode of Nutrition.</title>
        <authorList>
            <person name="Burns J.A."/>
            <person name="Paasch A."/>
            <person name="Narechania A."/>
            <person name="Kim E."/>
        </authorList>
    </citation>
    <scope>NUCLEOTIDE SEQUENCE [LARGE SCALE GENOMIC DNA]</scope>
    <source>
        <strain evidence="2 3">PLY_AMNH</strain>
    </source>
</reference>
<feature type="region of interest" description="Disordered" evidence="1">
    <location>
        <begin position="52"/>
        <end position="143"/>
    </location>
</feature>
<dbReference type="AlphaFoldDB" id="A0AAE0G1F8"/>
<evidence type="ECO:0000313" key="2">
    <source>
        <dbReference type="EMBL" id="KAK3269861.1"/>
    </source>
</evidence>
<gene>
    <name evidence="2" type="ORF">CYMTET_21715</name>
</gene>
<dbReference type="Proteomes" id="UP001190700">
    <property type="component" value="Unassembled WGS sequence"/>
</dbReference>